<evidence type="ECO:0000256" key="1">
    <source>
        <dbReference type="ARBA" id="ARBA00022603"/>
    </source>
</evidence>
<name>A0A4R1XYP1_ACICA</name>
<dbReference type="PANTHER" id="PTHR43619">
    <property type="entry name" value="S-ADENOSYL-L-METHIONINE-DEPENDENT METHYLTRANSFERASE YKTD-RELATED"/>
    <property type="match status" value="1"/>
</dbReference>
<dbReference type="EMBL" id="SLVJ01000003">
    <property type="protein sequence ID" value="TCM69266.1"/>
    <property type="molecule type" value="Genomic_DNA"/>
</dbReference>
<dbReference type="InterPro" id="IPR007213">
    <property type="entry name" value="Ppm1/Ppm2/Tcmp"/>
</dbReference>
<dbReference type="OrthoDB" id="7063113at2"/>
<proteinExistence type="predicted"/>
<keyword evidence="4" id="KW-1185">Reference proteome</keyword>
<dbReference type="Proteomes" id="UP000294963">
    <property type="component" value="Unassembled WGS sequence"/>
</dbReference>
<organism evidence="3 4">
    <name type="scientific">Acinetobacter calcoaceticus</name>
    <dbReference type="NCBI Taxonomy" id="471"/>
    <lineage>
        <taxon>Bacteria</taxon>
        <taxon>Pseudomonadati</taxon>
        <taxon>Pseudomonadota</taxon>
        <taxon>Gammaproteobacteria</taxon>
        <taxon>Moraxellales</taxon>
        <taxon>Moraxellaceae</taxon>
        <taxon>Acinetobacter</taxon>
        <taxon>Acinetobacter calcoaceticus/baumannii complex</taxon>
    </lineage>
</organism>
<dbReference type="SUPFAM" id="SSF53335">
    <property type="entry name" value="S-adenosyl-L-methionine-dependent methyltransferases"/>
    <property type="match status" value="1"/>
</dbReference>
<keyword evidence="1 3" id="KW-0489">Methyltransferase</keyword>
<reference evidence="3 4" key="1">
    <citation type="submission" date="2019-03" db="EMBL/GenBank/DDBJ databases">
        <title>Genomic analyses of the natural microbiome of Caenorhabditis elegans.</title>
        <authorList>
            <person name="Samuel B."/>
        </authorList>
    </citation>
    <scope>NUCLEOTIDE SEQUENCE [LARGE SCALE GENOMIC DNA]</scope>
    <source>
        <strain evidence="3 4">JUb89</strain>
    </source>
</reference>
<dbReference type="InterPro" id="IPR029063">
    <property type="entry name" value="SAM-dependent_MTases_sf"/>
</dbReference>
<dbReference type="PANTHER" id="PTHR43619:SF2">
    <property type="entry name" value="S-ADENOSYL-L-METHIONINE-DEPENDENT METHYLTRANSFERASES SUPERFAMILY PROTEIN"/>
    <property type="match status" value="1"/>
</dbReference>
<dbReference type="GO" id="GO:0032259">
    <property type="term" value="P:methylation"/>
    <property type="evidence" value="ECO:0007669"/>
    <property type="project" value="UniProtKB-KW"/>
</dbReference>
<protein>
    <submittedName>
        <fullName evidence="3">O-methyltransferase involved in polyketide biosynthesis</fullName>
    </submittedName>
</protein>
<evidence type="ECO:0000313" key="3">
    <source>
        <dbReference type="EMBL" id="TCM69266.1"/>
    </source>
</evidence>
<sequence>MTTTPNTALSKHRHISFTAHYTGYIWYQMGISHPVFATQKGKFLAKLAQPVEHLAEKWVGGSMRSTLRTRHQLLDQHLTALIEQTPQLQVLEIAAGLSPRGWWFRQHYPDIRYVELDLPAMASTKQQALDQIETSATAVLAVDLFSAAFAQAFEQFDPKRPLVVISEGLINYFDKALLEQLIQSIADYGTAFKALHYLTDLYPEPTQHKLSKLIWNSSKLLKYVSRSAFSFHFVSPLEVESFFKQAGFAQVQVVQPSAAGDSEQSLSQSQQHQTASKLSETHLGDLVWMIHAQTIK</sequence>
<dbReference type="GO" id="GO:0008168">
    <property type="term" value="F:methyltransferase activity"/>
    <property type="evidence" value="ECO:0007669"/>
    <property type="project" value="UniProtKB-KW"/>
</dbReference>
<dbReference type="AlphaFoldDB" id="A0A4R1XYP1"/>
<evidence type="ECO:0000256" key="2">
    <source>
        <dbReference type="ARBA" id="ARBA00022679"/>
    </source>
</evidence>
<keyword evidence="2 3" id="KW-0808">Transferase</keyword>
<comment type="caution">
    <text evidence="3">The sequence shown here is derived from an EMBL/GenBank/DDBJ whole genome shotgun (WGS) entry which is preliminary data.</text>
</comment>
<dbReference type="Pfam" id="PF04072">
    <property type="entry name" value="LCM"/>
    <property type="match status" value="1"/>
</dbReference>
<evidence type="ECO:0000313" key="4">
    <source>
        <dbReference type="Proteomes" id="UP000294963"/>
    </source>
</evidence>
<dbReference type="Gene3D" id="3.40.50.150">
    <property type="entry name" value="Vaccinia Virus protein VP39"/>
    <property type="match status" value="1"/>
</dbReference>
<gene>
    <name evidence="3" type="ORF">EC844_103213</name>
</gene>
<accession>A0A4R1XYP1</accession>